<reference evidence="3" key="1">
    <citation type="submission" date="2021-03" db="EMBL/GenBank/DDBJ databases">
        <authorList>
            <person name="Sun Q."/>
        </authorList>
    </citation>
    <scope>NUCLEOTIDE SEQUENCE</scope>
    <source>
        <strain evidence="3">CCM 8862</strain>
    </source>
</reference>
<evidence type="ECO:0008006" key="5">
    <source>
        <dbReference type="Google" id="ProtNLM"/>
    </source>
</evidence>
<protein>
    <recommendedName>
        <fullName evidence="5">Serine hydrolase</fullName>
    </recommendedName>
</protein>
<keyword evidence="2" id="KW-0732">Signal</keyword>
<feature type="chain" id="PRO_5039545324" description="Serine hydrolase" evidence="2">
    <location>
        <begin position="29"/>
        <end position="298"/>
    </location>
</feature>
<sequence>MRARRGTRSVRGPVAAAVILAVAVAGCAGERQPAPQKAATTGGLTVPTVVTGGPQIAATTPEPIDPDWFVDAVEKSSGPQMTYLRLDDGWMAGTAGQRKPRPALSLAKLYIADWVYAHGNRTQRDRATEMIETSDDSIADELYADFPESIDGTAAAYGLQSTRGEDKWGYSLTSTFDVVRFIAIKLQTDPDSMVIEAMRHPAPFAADGYPQDYGTATIDGVLGTKWGWSNNRQYHASVSFGRDFVVAAAQPGDAGQLTELVTTQMRKLRGMEPLRGDSGKLPGPPLPEATTGQTAAGR</sequence>
<dbReference type="AlphaFoldDB" id="A0A939IXP1"/>
<accession>A0A939IXP1</accession>
<feature type="signal peptide" evidence="2">
    <location>
        <begin position="1"/>
        <end position="28"/>
    </location>
</feature>
<gene>
    <name evidence="3" type="ORF">JZY06_08650</name>
</gene>
<dbReference type="SUPFAM" id="SSF56601">
    <property type="entry name" value="beta-lactamase/transpeptidase-like"/>
    <property type="match status" value="1"/>
</dbReference>
<dbReference type="EMBL" id="JAFLEQ010000016">
    <property type="protein sequence ID" value="MBN9644675.1"/>
    <property type="molecule type" value="Genomic_DNA"/>
</dbReference>
<proteinExistence type="predicted"/>
<comment type="caution">
    <text evidence="3">The sequence shown here is derived from an EMBL/GenBank/DDBJ whole genome shotgun (WGS) entry which is preliminary data.</text>
</comment>
<evidence type="ECO:0000256" key="2">
    <source>
        <dbReference type="SAM" id="SignalP"/>
    </source>
</evidence>
<dbReference type="InterPro" id="IPR012338">
    <property type="entry name" value="Beta-lactam/transpept-like"/>
</dbReference>
<dbReference type="Proteomes" id="UP000664332">
    <property type="component" value="Unassembled WGS sequence"/>
</dbReference>
<organism evidence="3 4">
    <name type="scientific">Corynebacterium mendelii</name>
    <dbReference type="NCBI Taxonomy" id="2765362"/>
    <lineage>
        <taxon>Bacteria</taxon>
        <taxon>Bacillati</taxon>
        <taxon>Actinomycetota</taxon>
        <taxon>Actinomycetes</taxon>
        <taxon>Mycobacteriales</taxon>
        <taxon>Corynebacteriaceae</taxon>
        <taxon>Corynebacterium</taxon>
    </lineage>
</organism>
<evidence type="ECO:0000313" key="3">
    <source>
        <dbReference type="EMBL" id="MBN9644675.1"/>
    </source>
</evidence>
<keyword evidence="4" id="KW-1185">Reference proteome</keyword>
<dbReference type="PROSITE" id="PS51257">
    <property type="entry name" value="PROKAR_LIPOPROTEIN"/>
    <property type="match status" value="1"/>
</dbReference>
<evidence type="ECO:0000256" key="1">
    <source>
        <dbReference type="SAM" id="MobiDB-lite"/>
    </source>
</evidence>
<feature type="region of interest" description="Disordered" evidence="1">
    <location>
        <begin position="272"/>
        <end position="298"/>
    </location>
</feature>
<name>A0A939IXP1_9CORY</name>
<evidence type="ECO:0000313" key="4">
    <source>
        <dbReference type="Proteomes" id="UP000664332"/>
    </source>
</evidence>
<dbReference type="RefSeq" id="WP_207279164.1">
    <property type="nucleotide sequence ID" value="NZ_JAFLEQ010000016.1"/>
</dbReference>